<keyword evidence="2" id="KW-0677">Repeat</keyword>
<evidence type="ECO:0000313" key="3">
    <source>
        <dbReference type="EMBL" id="CAD8055431.1"/>
    </source>
</evidence>
<dbReference type="PANTHER" id="PTHR46093:SF18">
    <property type="entry name" value="FIBRONECTIN TYPE-III DOMAIN-CONTAINING PROTEIN"/>
    <property type="match status" value="1"/>
</dbReference>
<dbReference type="PANTHER" id="PTHR46093">
    <property type="entry name" value="ACYL-COA-BINDING DOMAIN-CONTAINING PROTEIN 5"/>
    <property type="match status" value="1"/>
</dbReference>
<name>A0A8S1KLT9_9CILI</name>
<dbReference type="AlphaFoldDB" id="A0A8S1KLT9"/>
<sequence>MIVFNIYKKLIENKKVRSKKQEQDYNKDEIKRFLMEQLSNGIIINILIEYLFREQIIDKINIYAFKIFIFVFSTIDRNTPIRTYITDNTCDLTCIIQDIYRNGQSVRQKSRFRKAFSNSIQRIPSPRARLMLQLTHNKVQREQIISQLTERHQEVIGNALINGNQKKQKIRIVQKLKRRDHSPKKVVNLKEGAKIYQMPNFELPTFEDEIDHPPQLAFYIEIQEFYRNVKSFRPSFTESGTMTFFGESLYLYGGIAGDGIRDEMLRFDLRYQEWHTVETQGEKPKNGRAAHTIISLRNHFILFGGACKFNIKLKIRECFNTVYDYNVTTRFWEKINTQGDYIEPRRHHKACIYGWKWMLIYGGINSNEQVLSDTALYNIEKMIWKLWDVKSTPICCHSIINISQSTKFNDTTTDLIPVEIIYSFGGKDQKGDSTNTIKKLIFYPNTTTPIAWETIQVGGKPPLPSHNHTMEYIKKLQGIVILGGQRDELINGSLESNNCYVFYPHLNIWQEVQMEGNNLPRCAHTSVLLNSKIAVFGGIGNGRYLEPLINYIETEQTIVQSKITKEQFNKRQTQYLLFKQKSTLDKIESLNLNFTPKQIPTFQYDGYKGLGFKIQTKKLQSSSSKSILSQKKQVKIRYDILIAFVKKVIAENLEELNNLGKFVKKY</sequence>
<dbReference type="Pfam" id="PF24681">
    <property type="entry name" value="Kelch_KLHDC2_KLHL20_DRC7"/>
    <property type="match status" value="2"/>
</dbReference>
<organism evidence="3 4">
    <name type="scientific">Paramecium sonneborni</name>
    <dbReference type="NCBI Taxonomy" id="65129"/>
    <lineage>
        <taxon>Eukaryota</taxon>
        <taxon>Sar</taxon>
        <taxon>Alveolata</taxon>
        <taxon>Ciliophora</taxon>
        <taxon>Intramacronucleata</taxon>
        <taxon>Oligohymenophorea</taxon>
        <taxon>Peniculida</taxon>
        <taxon>Parameciidae</taxon>
        <taxon>Paramecium</taxon>
    </lineage>
</organism>
<gene>
    <name evidence="3" type="ORF">PSON_ATCC_30995.1.T0090239</name>
</gene>
<keyword evidence="1" id="KW-0880">Kelch repeat</keyword>
<dbReference type="Proteomes" id="UP000692954">
    <property type="component" value="Unassembled WGS sequence"/>
</dbReference>
<evidence type="ECO:0000313" key="4">
    <source>
        <dbReference type="Proteomes" id="UP000692954"/>
    </source>
</evidence>
<reference evidence="3" key="1">
    <citation type="submission" date="2021-01" db="EMBL/GenBank/DDBJ databases">
        <authorList>
            <consortium name="Genoscope - CEA"/>
            <person name="William W."/>
        </authorList>
    </citation>
    <scope>NUCLEOTIDE SEQUENCE</scope>
</reference>
<dbReference type="EMBL" id="CAJJDN010000009">
    <property type="protein sequence ID" value="CAD8055431.1"/>
    <property type="molecule type" value="Genomic_DNA"/>
</dbReference>
<evidence type="ECO:0000256" key="1">
    <source>
        <dbReference type="ARBA" id="ARBA00022441"/>
    </source>
</evidence>
<proteinExistence type="predicted"/>
<evidence type="ECO:0008006" key="5">
    <source>
        <dbReference type="Google" id="ProtNLM"/>
    </source>
</evidence>
<protein>
    <recommendedName>
        <fullName evidence="5">Kelch motif family protein</fullName>
    </recommendedName>
</protein>
<comment type="caution">
    <text evidence="3">The sequence shown here is derived from an EMBL/GenBank/DDBJ whole genome shotgun (WGS) entry which is preliminary data.</text>
</comment>
<accession>A0A8S1KLT9</accession>
<keyword evidence="4" id="KW-1185">Reference proteome</keyword>
<evidence type="ECO:0000256" key="2">
    <source>
        <dbReference type="ARBA" id="ARBA00022737"/>
    </source>
</evidence>
<dbReference type="OrthoDB" id="4447at2759"/>